<dbReference type="EMBL" id="BMAU01021326">
    <property type="protein sequence ID" value="GFY14057.1"/>
    <property type="molecule type" value="Genomic_DNA"/>
</dbReference>
<dbReference type="Gene3D" id="3.30.420.10">
    <property type="entry name" value="Ribonuclease H-like superfamily/Ribonuclease H"/>
    <property type="match status" value="1"/>
</dbReference>
<dbReference type="GO" id="GO:0005634">
    <property type="term" value="C:nucleus"/>
    <property type="evidence" value="ECO:0007669"/>
    <property type="project" value="TreeGrafter"/>
</dbReference>
<proteinExistence type="predicted"/>
<dbReference type="InterPro" id="IPR001888">
    <property type="entry name" value="Transposase_1"/>
</dbReference>
<dbReference type="GO" id="GO:0000793">
    <property type="term" value="C:condensed chromosome"/>
    <property type="evidence" value="ECO:0007669"/>
    <property type="project" value="TreeGrafter"/>
</dbReference>
<comment type="caution">
    <text evidence="1">The sequence shown here is derived from an EMBL/GenBank/DDBJ whole genome shotgun (WGS) entry which is preliminary data.</text>
</comment>
<evidence type="ECO:0000313" key="1">
    <source>
        <dbReference type="EMBL" id="GFY14057.1"/>
    </source>
</evidence>
<name>A0A8X6SHR7_TRICX</name>
<reference evidence="1" key="1">
    <citation type="submission" date="2020-08" db="EMBL/GenBank/DDBJ databases">
        <title>Multicomponent nature underlies the extraordinary mechanical properties of spider dragline silk.</title>
        <authorList>
            <person name="Kono N."/>
            <person name="Nakamura H."/>
            <person name="Mori M."/>
            <person name="Yoshida Y."/>
            <person name="Ohtoshi R."/>
            <person name="Malay A.D."/>
            <person name="Moran D.A.P."/>
            <person name="Tomita M."/>
            <person name="Numata K."/>
            <person name="Arakawa K."/>
        </authorList>
    </citation>
    <scope>NUCLEOTIDE SEQUENCE</scope>
</reference>
<dbReference type="Pfam" id="PF01359">
    <property type="entry name" value="Transposase_1"/>
    <property type="match status" value="1"/>
</dbReference>
<dbReference type="GO" id="GO:0044547">
    <property type="term" value="F:DNA topoisomerase binding"/>
    <property type="evidence" value="ECO:0007669"/>
    <property type="project" value="TreeGrafter"/>
</dbReference>
<dbReference type="Proteomes" id="UP000887159">
    <property type="component" value="Unassembled WGS sequence"/>
</dbReference>
<dbReference type="GO" id="GO:0003690">
    <property type="term" value="F:double-stranded DNA binding"/>
    <property type="evidence" value="ECO:0007669"/>
    <property type="project" value="TreeGrafter"/>
</dbReference>
<gene>
    <name evidence="1" type="primary">mariner T</name>
    <name evidence="1" type="ORF">TNCV_3274891</name>
</gene>
<dbReference type="GO" id="GO:0000729">
    <property type="term" value="P:DNA double-strand break processing"/>
    <property type="evidence" value="ECO:0007669"/>
    <property type="project" value="TreeGrafter"/>
</dbReference>
<dbReference type="GO" id="GO:0031297">
    <property type="term" value="P:replication fork processing"/>
    <property type="evidence" value="ECO:0007669"/>
    <property type="project" value="TreeGrafter"/>
</dbReference>
<dbReference type="GO" id="GO:0006303">
    <property type="term" value="P:double-strand break repair via nonhomologous end joining"/>
    <property type="evidence" value="ECO:0007669"/>
    <property type="project" value="TreeGrafter"/>
</dbReference>
<keyword evidence="2" id="KW-1185">Reference proteome</keyword>
<protein>
    <submittedName>
        <fullName evidence="1">Mariner Mos1 transposase</fullName>
    </submittedName>
</protein>
<accession>A0A8X6SHR7</accession>
<dbReference type="GO" id="GO:0000014">
    <property type="term" value="F:single-stranded DNA endodeoxyribonuclease activity"/>
    <property type="evidence" value="ECO:0007669"/>
    <property type="project" value="TreeGrafter"/>
</dbReference>
<dbReference type="GO" id="GO:0046975">
    <property type="term" value="F:histone H3K36 methyltransferase activity"/>
    <property type="evidence" value="ECO:0007669"/>
    <property type="project" value="TreeGrafter"/>
</dbReference>
<dbReference type="PANTHER" id="PTHR46060:SF2">
    <property type="entry name" value="HISTONE-LYSINE N-METHYLTRANSFERASE SETMAR"/>
    <property type="match status" value="1"/>
</dbReference>
<dbReference type="GO" id="GO:0015074">
    <property type="term" value="P:DNA integration"/>
    <property type="evidence" value="ECO:0007669"/>
    <property type="project" value="TreeGrafter"/>
</dbReference>
<dbReference type="GO" id="GO:0035861">
    <property type="term" value="C:site of double-strand break"/>
    <property type="evidence" value="ECO:0007669"/>
    <property type="project" value="TreeGrafter"/>
</dbReference>
<dbReference type="AlphaFoldDB" id="A0A8X6SHR7"/>
<dbReference type="PANTHER" id="PTHR46060">
    <property type="entry name" value="MARINER MOS1 TRANSPOSASE-LIKE PROTEIN"/>
    <property type="match status" value="1"/>
</dbReference>
<organism evidence="1 2">
    <name type="scientific">Trichonephila clavipes</name>
    <name type="common">Golden silk orbweaver</name>
    <name type="synonym">Nephila clavipes</name>
    <dbReference type="NCBI Taxonomy" id="2585209"/>
    <lineage>
        <taxon>Eukaryota</taxon>
        <taxon>Metazoa</taxon>
        <taxon>Ecdysozoa</taxon>
        <taxon>Arthropoda</taxon>
        <taxon>Chelicerata</taxon>
        <taxon>Arachnida</taxon>
        <taxon>Araneae</taxon>
        <taxon>Araneomorphae</taxon>
        <taxon>Entelegynae</taxon>
        <taxon>Araneoidea</taxon>
        <taxon>Nephilidae</taxon>
        <taxon>Trichonephila</taxon>
    </lineage>
</organism>
<dbReference type="GO" id="GO:0044774">
    <property type="term" value="P:mitotic DNA integrity checkpoint signaling"/>
    <property type="evidence" value="ECO:0007669"/>
    <property type="project" value="TreeGrafter"/>
</dbReference>
<sequence>MCSSHLIRHNAEPLLDKLITGDEKWIIYENIKRKKCYCKPGTSSATVPKPSIHQRKVLLCLWWDRKGTVYYELLKQGKTINADLYCNQLDKLNAAIKEKRPALASRRGIVFHHDNVRPHTAMMTQQKLNALGWEVLGHPPYSPDIAPSDYYMFRSLQNYPSEKNSSSLKVFLRQLLTILTPRTRTSTK</sequence>
<evidence type="ECO:0000313" key="2">
    <source>
        <dbReference type="Proteomes" id="UP000887159"/>
    </source>
</evidence>
<dbReference type="InterPro" id="IPR036397">
    <property type="entry name" value="RNaseH_sf"/>
</dbReference>
<dbReference type="InterPro" id="IPR052709">
    <property type="entry name" value="Transposase-MT_Hybrid"/>
</dbReference>
<dbReference type="GO" id="GO:0042800">
    <property type="term" value="F:histone H3K4 methyltransferase activity"/>
    <property type="evidence" value="ECO:0007669"/>
    <property type="project" value="TreeGrafter"/>
</dbReference>
<dbReference type="GO" id="GO:0003697">
    <property type="term" value="F:single-stranded DNA binding"/>
    <property type="evidence" value="ECO:0007669"/>
    <property type="project" value="TreeGrafter"/>
</dbReference>